<evidence type="ECO:0008006" key="3">
    <source>
        <dbReference type="Google" id="ProtNLM"/>
    </source>
</evidence>
<sequence length="252" mass="28468">MRDLDSVIWSTYHPERFSYVEKKALFFNAEATCLAIGGHLTSVHNPSVVAYLSGFAGFSFVSKNEFYLGGIQTIGKDICWTDSSIFNFTARTNLEIVSGCVLGSSTATRNTRLETKQNAHNLRGNHIRAKNLDKSYASSEFREWWLGAILKPERTNGSQFDFDVQLTYQLRYTGCIVLRPHEGWKFIYIRYSNEARFIDAAANFAKLARIHDSDTLPFLSDYLSGGLKMDQSGNLGIDDCDDVAGFIYEKRC</sequence>
<name>A0A4V6XVY9_STECR</name>
<dbReference type="EMBL" id="AZBU02000006">
    <property type="protein sequence ID" value="TKR71865.1"/>
    <property type="molecule type" value="Genomic_DNA"/>
</dbReference>
<dbReference type="Gene3D" id="3.10.100.10">
    <property type="entry name" value="Mannose-Binding Protein A, subunit A"/>
    <property type="match status" value="1"/>
</dbReference>
<comment type="caution">
    <text evidence="1">The sequence shown here is derived from an EMBL/GenBank/DDBJ whole genome shotgun (WGS) entry which is preliminary data.</text>
</comment>
<dbReference type="InterPro" id="IPR016186">
    <property type="entry name" value="C-type_lectin-like/link_sf"/>
</dbReference>
<reference evidence="1 2" key="1">
    <citation type="journal article" date="2015" name="Genome Biol.">
        <title>Comparative genomics of Steinernema reveals deeply conserved gene regulatory networks.</title>
        <authorList>
            <person name="Dillman A.R."/>
            <person name="Macchietto M."/>
            <person name="Porter C.F."/>
            <person name="Rogers A."/>
            <person name="Williams B."/>
            <person name="Antoshechkin I."/>
            <person name="Lee M.M."/>
            <person name="Goodwin Z."/>
            <person name="Lu X."/>
            <person name="Lewis E.E."/>
            <person name="Goodrich-Blair H."/>
            <person name="Stock S.P."/>
            <person name="Adams B.J."/>
            <person name="Sternberg P.W."/>
            <person name="Mortazavi A."/>
        </authorList>
    </citation>
    <scope>NUCLEOTIDE SEQUENCE [LARGE SCALE GENOMIC DNA]</scope>
    <source>
        <strain evidence="1 2">ALL</strain>
    </source>
</reference>
<keyword evidence="2" id="KW-1185">Reference proteome</keyword>
<reference evidence="1 2" key="2">
    <citation type="journal article" date="2019" name="G3 (Bethesda)">
        <title>Hybrid Assembly of the Genome of the Entomopathogenic Nematode Steinernema carpocapsae Identifies the X-Chromosome.</title>
        <authorList>
            <person name="Serra L."/>
            <person name="Macchietto M."/>
            <person name="Macias-Munoz A."/>
            <person name="McGill C.J."/>
            <person name="Rodriguez I.M."/>
            <person name="Rodriguez B."/>
            <person name="Murad R."/>
            <person name="Mortazavi A."/>
        </authorList>
    </citation>
    <scope>NUCLEOTIDE SEQUENCE [LARGE SCALE GENOMIC DNA]</scope>
    <source>
        <strain evidence="1 2">ALL</strain>
    </source>
</reference>
<evidence type="ECO:0000313" key="2">
    <source>
        <dbReference type="Proteomes" id="UP000298663"/>
    </source>
</evidence>
<dbReference type="AlphaFoldDB" id="A0A4V6XVY9"/>
<gene>
    <name evidence="1" type="ORF">L596_019398</name>
</gene>
<organism evidence="1 2">
    <name type="scientific">Steinernema carpocapsae</name>
    <name type="common">Entomopathogenic nematode</name>
    <dbReference type="NCBI Taxonomy" id="34508"/>
    <lineage>
        <taxon>Eukaryota</taxon>
        <taxon>Metazoa</taxon>
        <taxon>Ecdysozoa</taxon>
        <taxon>Nematoda</taxon>
        <taxon>Chromadorea</taxon>
        <taxon>Rhabditida</taxon>
        <taxon>Tylenchina</taxon>
        <taxon>Panagrolaimomorpha</taxon>
        <taxon>Strongyloidoidea</taxon>
        <taxon>Steinernematidae</taxon>
        <taxon>Steinernema</taxon>
    </lineage>
</organism>
<dbReference type="CDD" id="cd00037">
    <property type="entry name" value="CLECT"/>
    <property type="match status" value="1"/>
</dbReference>
<protein>
    <recommendedName>
        <fullName evidence="3">C-type lectin domain-containing protein</fullName>
    </recommendedName>
</protein>
<evidence type="ECO:0000313" key="1">
    <source>
        <dbReference type="EMBL" id="TKR71865.1"/>
    </source>
</evidence>
<proteinExistence type="predicted"/>
<dbReference type="SUPFAM" id="SSF56436">
    <property type="entry name" value="C-type lectin-like"/>
    <property type="match status" value="1"/>
</dbReference>
<accession>A0A4V6XVY9</accession>
<dbReference type="Proteomes" id="UP000298663">
    <property type="component" value="Unassembled WGS sequence"/>
</dbReference>
<dbReference type="InterPro" id="IPR016187">
    <property type="entry name" value="CTDL_fold"/>
</dbReference>